<evidence type="ECO:0000313" key="5">
    <source>
        <dbReference type="Proteomes" id="UP000310673"/>
    </source>
</evidence>
<evidence type="ECO:0000313" key="4">
    <source>
        <dbReference type="EMBL" id="QCX23987.1"/>
    </source>
</evidence>
<dbReference type="Pfam" id="PF13731">
    <property type="entry name" value="WxL"/>
    <property type="match status" value="1"/>
</dbReference>
<feature type="chain" id="PRO_5022887384" description="WxL domain-containing protein" evidence="2">
    <location>
        <begin position="31"/>
        <end position="273"/>
    </location>
</feature>
<gene>
    <name evidence="4" type="ORF">FG051_02195</name>
</gene>
<sequence length="273" mass="27239">MKLSRNVLVGSLATVGMVLGAVAPAVTAQAATTTGKVGSDGKVTQTESTDVGQLGSGDPAIAFDGGDGSTYGTATANSNANVKVVSGVLVLDQVPDFGFGSAASDSTVSLKDNNATGTAVDGNNKGVLSVIDARSETPGFTLSANLGQFTGTDGEAATNGNQFVLTLNPEEIFDGNGESASTTASPIKTSTAAMTSTGAAADGKIVMQPTAKSYKVGTLKTTFSDADAASLYVPKVSNNDVKNPSVNSYQSVITWTLNANPKATIGTPATPEG</sequence>
<name>A0A5B7SWE2_9LACO</name>
<dbReference type="RefSeq" id="WP_057814927.1">
    <property type="nucleotide sequence ID" value="NZ_CP040736.1"/>
</dbReference>
<feature type="signal peptide" evidence="2">
    <location>
        <begin position="1"/>
        <end position="30"/>
    </location>
</feature>
<dbReference type="InterPro" id="IPR027994">
    <property type="entry name" value="WxL_dom"/>
</dbReference>
<feature type="compositionally biased region" description="Polar residues" evidence="1">
    <location>
        <begin position="42"/>
        <end position="51"/>
    </location>
</feature>
<reference evidence="4 5" key="1">
    <citation type="submission" date="2019-05" db="EMBL/GenBank/DDBJ databases">
        <title>Genome Sequence of Lactobacillus futsaii Y97, a Potential Probiotic Strain Isolated from the Futsai of Taiwan.</title>
        <authorList>
            <person name="Du X."/>
        </authorList>
    </citation>
    <scope>NUCLEOTIDE SEQUENCE [LARGE SCALE GENOMIC DNA]</scope>
    <source>
        <strain evidence="4 5">Y97</strain>
    </source>
</reference>
<dbReference type="EMBL" id="CP040736">
    <property type="protein sequence ID" value="QCX23987.1"/>
    <property type="molecule type" value="Genomic_DNA"/>
</dbReference>
<evidence type="ECO:0000256" key="2">
    <source>
        <dbReference type="SAM" id="SignalP"/>
    </source>
</evidence>
<proteinExistence type="predicted"/>
<dbReference type="KEGG" id="lft:FG051_02195"/>
<keyword evidence="2" id="KW-0732">Signal</keyword>
<feature type="region of interest" description="Disordered" evidence="1">
    <location>
        <begin position="33"/>
        <end position="59"/>
    </location>
</feature>
<accession>A0A5B7SWE2</accession>
<dbReference type="Proteomes" id="UP000310673">
    <property type="component" value="Chromosome"/>
</dbReference>
<feature type="domain" description="WxL" evidence="3">
    <location>
        <begin position="36"/>
        <end position="261"/>
    </location>
</feature>
<protein>
    <recommendedName>
        <fullName evidence="3">WxL domain-containing protein</fullName>
    </recommendedName>
</protein>
<dbReference type="AlphaFoldDB" id="A0A5B7SWE2"/>
<evidence type="ECO:0000256" key="1">
    <source>
        <dbReference type="SAM" id="MobiDB-lite"/>
    </source>
</evidence>
<evidence type="ECO:0000259" key="3">
    <source>
        <dbReference type="Pfam" id="PF13731"/>
    </source>
</evidence>
<organism evidence="4 5">
    <name type="scientific">Companilactobacillus futsaii</name>
    <dbReference type="NCBI Taxonomy" id="938155"/>
    <lineage>
        <taxon>Bacteria</taxon>
        <taxon>Bacillati</taxon>
        <taxon>Bacillota</taxon>
        <taxon>Bacilli</taxon>
        <taxon>Lactobacillales</taxon>
        <taxon>Lactobacillaceae</taxon>
        <taxon>Companilactobacillus</taxon>
    </lineage>
</organism>